<organism evidence="2 3">
    <name type="scientific">Mycobacterium asiaticum</name>
    <dbReference type="NCBI Taxonomy" id="1790"/>
    <lineage>
        <taxon>Bacteria</taxon>
        <taxon>Bacillati</taxon>
        <taxon>Actinomycetota</taxon>
        <taxon>Actinomycetes</taxon>
        <taxon>Mycobacteriales</taxon>
        <taxon>Mycobacteriaceae</taxon>
        <taxon>Mycobacterium</taxon>
    </lineage>
</organism>
<comment type="caution">
    <text evidence="2">The sequence shown here is derived from an EMBL/GenBank/DDBJ whole genome shotgun (WGS) entry which is preliminary data.</text>
</comment>
<evidence type="ECO:0000259" key="1">
    <source>
        <dbReference type="PROSITE" id="PS50043"/>
    </source>
</evidence>
<dbReference type="EMBL" id="LZLS01000033">
    <property type="protein sequence ID" value="OBK30302.1"/>
    <property type="molecule type" value="Genomic_DNA"/>
</dbReference>
<dbReference type="AlphaFoldDB" id="A0A1A3PCH8"/>
<dbReference type="PRINTS" id="PR00038">
    <property type="entry name" value="HTHLUXR"/>
</dbReference>
<evidence type="ECO:0000313" key="3">
    <source>
        <dbReference type="Proteomes" id="UP000093928"/>
    </source>
</evidence>
<dbReference type="Pfam" id="PF00196">
    <property type="entry name" value="GerE"/>
    <property type="match status" value="1"/>
</dbReference>
<feature type="domain" description="HTH luxR-type" evidence="1">
    <location>
        <begin position="807"/>
        <end position="872"/>
    </location>
</feature>
<dbReference type="InterPro" id="IPR041664">
    <property type="entry name" value="AAA_16"/>
</dbReference>
<protein>
    <submittedName>
        <fullName evidence="2">LuxR family transcriptional regulator</fullName>
    </submittedName>
</protein>
<dbReference type="GO" id="GO:0006355">
    <property type="term" value="P:regulation of DNA-templated transcription"/>
    <property type="evidence" value="ECO:0007669"/>
    <property type="project" value="InterPro"/>
</dbReference>
<dbReference type="SMART" id="SM00382">
    <property type="entry name" value="AAA"/>
    <property type="match status" value="1"/>
</dbReference>
<dbReference type="PROSITE" id="PS50043">
    <property type="entry name" value="HTH_LUXR_2"/>
    <property type="match status" value="1"/>
</dbReference>
<dbReference type="PROSITE" id="PS00622">
    <property type="entry name" value="HTH_LUXR_1"/>
    <property type="match status" value="1"/>
</dbReference>
<dbReference type="SMART" id="SM00421">
    <property type="entry name" value="HTH_LUXR"/>
    <property type="match status" value="1"/>
</dbReference>
<dbReference type="GO" id="GO:0003677">
    <property type="term" value="F:DNA binding"/>
    <property type="evidence" value="ECO:0007669"/>
    <property type="project" value="InterPro"/>
</dbReference>
<evidence type="ECO:0000313" key="2">
    <source>
        <dbReference type="EMBL" id="OBK30302.1"/>
    </source>
</evidence>
<dbReference type="SUPFAM" id="SSF52540">
    <property type="entry name" value="P-loop containing nucleoside triphosphate hydrolases"/>
    <property type="match status" value="1"/>
</dbReference>
<proteinExistence type="predicted"/>
<accession>A0A1A3PCH8</accession>
<dbReference type="InterPro" id="IPR036388">
    <property type="entry name" value="WH-like_DNA-bd_sf"/>
</dbReference>
<dbReference type="Proteomes" id="UP000093928">
    <property type="component" value="Unassembled WGS sequence"/>
</dbReference>
<dbReference type="Gene3D" id="1.10.10.10">
    <property type="entry name" value="Winged helix-like DNA-binding domain superfamily/Winged helix DNA-binding domain"/>
    <property type="match status" value="1"/>
</dbReference>
<dbReference type="RefSeq" id="WP_065142738.1">
    <property type="nucleotide sequence ID" value="NZ_LZLS01000033.1"/>
</dbReference>
<dbReference type="OrthoDB" id="3197423at2"/>
<gene>
    <name evidence="2" type="ORF">A5634_16465</name>
</gene>
<name>A0A1A3PCH8_MYCAS</name>
<reference evidence="2 3" key="1">
    <citation type="submission" date="2016-06" db="EMBL/GenBank/DDBJ databases">
        <authorList>
            <person name="Kjaerup R.B."/>
            <person name="Dalgaard T.S."/>
            <person name="Juul-Madsen H.R."/>
        </authorList>
    </citation>
    <scope>NUCLEOTIDE SEQUENCE [LARGE SCALE GENOMIC DNA]</scope>
    <source>
        <strain evidence="2 3">1165133.8</strain>
    </source>
</reference>
<dbReference type="InterPro" id="IPR000792">
    <property type="entry name" value="Tscrpt_reg_LuxR_C"/>
</dbReference>
<dbReference type="InterPro" id="IPR027417">
    <property type="entry name" value="P-loop_NTPase"/>
</dbReference>
<dbReference type="CDD" id="cd06170">
    <property type="entry name" value="LuxR_C_like"/>
    <property type="match status" value="1"/>
</dbReference>
<dbReference type="InterPro" id="IPR016032">
    <property type="entry name" value="Sig_transdc_resp-reg_C-effctor"/>
</dbReference>
<dbReference type="InterPro" id="IPR003593">
    <property type="entry name" value="AAA+_ATPase"/>
</dbReference>
<dbReference type="SUPFAM" id="SSF46894">
    <property type="entry name" value="C-terminal effector domain of the bipartite response regulators"/>
    <property type="match status" value="1"/>
</dbReference>
<sequence>MIGALPLTGRDSELGVIRRALSRPGARTGVVIAGAAGVGKTWLAREVLRRAEASGERIKWIVGTDSARALPLGAFIGALGEAMDPMTNVRRVINSFVAQQRGGGVVIGVDDAHLLDALSALVVHQLAQSGGARLVVTVRTGSEEPDAVTALWKDRLLARLDLEPLSEAATREVIESTLGGPIDSRSAARFRKLTGGNSLFLQQLLADQMTAGRMRKLAGVWMWDDDVAVSPSLSDTVARQMGRLDPQTAMVVDTLSQCEPLSVEVLCDVVRRPDLETAERMGLVSVERTAAGLTARLAHPLFGEVRRASAGEMYLSTLRGRLATRLARDGDAADMRATVRRALLLLESDLDPDPELYLNSARHAMTLLDLDLADRLADAAARAGAPGAAEVRAMNLVLLGRGEQAELALREIADSASSLVSDAHYWATVRAANLVWMLGQPSAASQILDELAAAPETPEQVAERLAVQACLDAVAARCRCAAENARAAMKSGVLPDFHAMMAALALIMAMGALGEVDGLSEVAEQALRRATTSFQASHMRFWFGAVYGRACRLTGRVDEFVSTATQLADTAKDIPGLAHANLASLMANAELVRGAAGESVRLGHEALAGVQRHSVTTGLRPASYFVLAEAQAKLGHPSEANDAVAQARSCVPADFVFMHTGLSLAAGWATAASGQLAEAIAGVQEAAHLARERDQPTHEVACIQAAAQWGDATQAIRARELAEALSLPLADAVAMHAEALLSGDGEGLLASSAAYRAIGDRAAAADAAAQAAATFSARQQHRRERYAAALAKELADTCGGLCTPALRTPAGVKLSGRQRDVIELVVAGLSNREIAAKLVMSVRTVEGHVYRACQRVGAQSREELASIVRSGRH</sequence>
<dbReference type="Pfam" id="PF13191">
    <property type="entry name" value="AAA_16"/>
    <property type="match status" value="1"/>
</dbReference>
<dbReference type="Gene3D" id="3.40.50.300">
    <property type="entry name" value="P-loop containing nucleotide triphosphate hydrolases"/>
    <property type="match status" value="1"/>
</dbReference>